<evidence type="ECO:0000256" key="8">
    <source>
        <dbReference type="SAM" id="MobiDB-lite"/>
    </source>
</evidence>
<dbReference type="InterPro" id="IPR013591">
    <property type="entry name" value="Brevis_radix_dom"/>
</dbReference>
<evidence type="ECO:0000256" key="2">
    <source>
        <dbReference type="ARBA" id="ARBA00022737"/>
    </source>
</evidence>
<evidence type="ECO:0000259" key="10">
    <source>
        <dbReference type="PROSITE" id="PS51514"/>
    </source>
</evidence>
<reference evidence="11 12" key="1">
    <citation type="journal article" date="2016" name="Sci. Rep.">
        <title>The Dendrobium catenatum Lindl. genome sequence provides insights into polysaccharide synthase, floral development and adaptive evolution.</title>
        <authorList>
            <person name="Zhang G.Q."/>
            <person name="Xu Q."/>
            <person name="Bian C."/>
            <person name="Tsai W.C."/>
            <person name="Yeh C.M."/>
            <person name="Liu K.W."/>
            <person name="Yoshida K."/>
            <person name="Zhang L.S."/>
            <person name="Chang S.B."/>
            <person name="Chen F."/>
            <person name="Shi Y."/>
            <person name="Su Y.Y."/>
            <person name="Zhang Y.Q."/>
            <person name="Chen L.J."/>
            <person name="Yin Y."/>
            <person name="Lin M."/>
            <person name="Huang H."/>
            <person name="Deng H."/>
            <person name="Wang Z.W."/>
            <person name="Zhu S.L."/>
            <person name="Zhao X."/>
            <person name="Deng C."/>
            <person name="Niu S.C."/>
            <person name="Huang J."/>
            <person name="Wang M."/>
            <person name="Liu G.H."/>
            <person name="Yang H.J."/>
            <person name="Xiao X.J."/>
            <person name="Hsiao Y.Y."/>
            <person name="Wu W.L."/>
            <person name="Chen Y.Y."/>
            <person name="Mitsuda N."/>
            <person name="Ohme-Takagi M."/>
            <person name="Luo Y.B."/>
            <person name="Van de Peer Y."/>
            <person name="Liu Z.J."/>
        </authorList>
    </citation>
    <scope>NUCLEOTIDE SEQUENCE [LARGE SCALE GENOMIC DNA]</scope>
    <source>
        <tissue evidence="11">The whole plant</tissue>
    </source>
</reference>
<dbReference type="InterPro" id="IPR000306">
    <property type="entry name" value="Znf_FYVE"/>
</dbReference>
<evidence type="ECO:0000256" key="1">
    <source>
        <dbReference type="ARBA" id="ARBA00022723"/>
    </source>
</evidence>
<dbReference type="Pfam" id="PF01363">
    <property type="entry name" value="FYVE"/>
    <property type="match status" value="1"/>
</dbReference>
<feature type="repeat" description="RCC1" evidence="6">
    <location>
        <begin position="281"/>
        <end position="340"/>
    </location>
</feature>
<keyword evidence="3 5" id="KW-0863">Zinc-finger</keyword>
<feature type="compositionally biased region" description="Polar residues" evidence="8">
    <location>
        <begin position="957"/>
        <end position="966"/>
    </location>
</feature>
<keyword evidence="11" id="KW-0675">Receptor</keyword>
<keyword evidence="1" id="KW-0479">Metal-binding</keyword>
<organism evidence="11 12">
    <name type="scientific">Dendrobium catenatum</name>
    <dbReference type="NCBI Taxonomy" id="906689"/>
    <lineage>
        <taxon>Eukaryota</taxon>
        <taxon>Viridiplantae</taxon>
        <taxon>Streptophyta</taxon>
        <taxon>Embryophyta</taxon>
        <taxon>Tracheophyta</taxon>
        <taxon>Spermatophyta</taxon>
        <taxon>Magnoliopsida</taxon>
        <taxon>Liliopsida</taxon>
        <taxon>Asparagales</taxon>
        <taxon>Orchidaceae</taxon>
        <taxon>Epidendroideae</taxon>
        <taxon>Malaxideae</taxon>
        <taxon>Dendrobiinae</taxon>
        <taxon>Dendrobium</taxon>
    </lineage>
</organism>
<gene>
    <name evidence="11" type="primary">UVR8</name>
    <name evidence="11" type="ORF">MA16_Dca014429</name>
</gene>
<feature type="domain" description="BRX" evidence="10">
    <location>
        <begin position="1006"/>
        <end position="1061"/>
    </location>
</feature>
<feature type="repeat" description="RCC1" evidence="6">
    <location>
        <begin position="341"/>
        <end position="392"/>
    </location>
</feature>
<dbReference type="AlphaFoldDB" id="A0A2I0VTT2"/>
<keyword evidence="12" id="KW-1185">Reference proteome</keyword>
<evidence type="ECO:0000256" key="5">
    <source>
        <dbReference type="PROSITE-ProRule" id="PRU00091"/>
    </source>
</evidence>
<dbReference type="SUPFAM" id="SSF50729">
    <property type="entry name" value="PH domain-like"/>
    <property type="match status" value="1"/>
</dbReference>
<dbReference type="Gene3D" id="2.130.10.30">
    <property type="entry name" value="Regulator of chromosome condensation 1/beta-lactamase-inhibitor protein II"/>
    <property type="match status" value="3"/>
</dbReference>
<dbReference type="PROSITE" id="PS00626">
    <property type="entry name" value="RCC1_2"/>
    <property type="match status" value="1"/>
</dbReference>
<accession>A0A2I0VTT2</accession>
<reference evidence="11 12" key="2">
    <citation type="journal article" date="2017" name="Nature">
        <title>The Apostasia genome and the evolution of orchids.</title>
        <authorList>
            <person name="Zhang G.Q."/>
            <person name="Liu K.W."/>
            <person name="Li Z."/>
            <person name="Lohaus R."/>
            <person name="Hsiao Y.Y."/>
            <person name="Niu S.C."/>
            <person name="Wang J.Y."/>
            <person name="Lin Y.C."/>
            <person name="Xu Q."/>
            <person name="Chen L.J."/>
            <person name="Yoshida K."/>
            <person name="Fujiwara S."/>
            <person name="Wang Z.W."/>
            <person name="Zhang Y.Q."/>
            <person name="Mitsuda N."/>
            <person name="Wang M."/>
            <person name="Liu G.H."/>
            <person name="Pecoraro L."/>
            <person name="Huang H.X."/>
            <person name="Xiao X.J."/>
            <person name="Lin M."/>
            <person name="Wu X.Y."/>
            <person name="Wu W.L."/>
            <person name="Chen Y.Y."/>
            <person name="Chang S.B."/>
            <person name="Sakamoto S."/>
            <person name="Ohme-Takagi M."/>
            <person name="Yagi M."/>
            <person name="Zeng S.J."/>
            <person name="Shen C.Y."/>
            <person name="Yeh C.M."/>
            <person name="Luo Y.B."/>
            <person name="Tsai W.C."/>
            <person name="Van de Peer Y."/>
            <person name="Liu Z.J."/>
        </authorList>
    </citation>
    <scope>NUCLEOTIDE SEQUENCE [LARGE SCALE GENOMIC DNA]</scope>
    <source>
        <tissue evidence="11">The whole plant</tissue>
    </source>
</reference>
<feature type="repeat" description="RCC1" evidence="6">
    <location>
        <begin position="506"/>
        <end position="557"/>
    </location>
</feature>
<dbReference type="Pfam" id="PF16457">
    <property type="entry name" value="PH_12"/>
    <property type="match status" value="1"/>
</dbReference>
<evidence type="ECO:0000259" key="9">
    <source>
        <dbReference type="PROSITE" id="PS50178"/>
    </source>
</evidence>
<evidence type="ECO:0000256" key="4">
    <source>
        <dbReference type="ARBA" id="ARBA00022833"/>
    </source>
</evidence>
<dbReference type="PANTHER" id="PTHR22870:SF350">
    <property type="entry name" value="F12P19.9 PROTEIN"/>
    <property type="match status" value="1"/>
</dbReference>
<dbReference type="PROSITE" id="PS51514">
    <property type="entry name" value="BRX"/>
    <property type="match status" value="1"/>
</dbReference>
<protein>
    <submittedName>
        <fullName evidence="11">Ultraviolet-B receptor UVR8</fullName>
    </submittedName>
</protein>
<evidence type="ECO:0000313" key="12">
    <source>
        <dbReference type="Proteomes" id="UP000233837"/>
    </source>
</evidence>
<dbReference type="Gene3D" id="2.30.29.30">
    <property type="entry name" value="Pleckstrin-homology domain (PH domain)/Phosphotyrosine-binding domain (PTB)"/>
    <property type="match status" value="1"/>
</dbReference>
<feature type="repeat" description="RCC1" evidence="6">
    <location>
        <begin position="443"/>
        <end position="494"/>
    </location>
</feature>
<feature type="coiled-coil region" evidence="7">
    <location>
        <begin position="867"/>
        <end position="936"/>
    </location>
</feature>
<dbReference type="SUPFAM" id="SSF50985">
    <property type="entry name" value="RCC1/BLIP-II"/>
    <property type="match status" value="1"/>
</dbReference>
<dbReference type="InterPro" id="IPR011011">
    <property type="entry name" value="Znf_FYVE_PHD"/>
</dbReference>
<dbReference type="InterPro" id="IPR058923">
    <property type="entry name" value="RCC1-like_dom"/>
</dbReference>
<dbReference type="InterPro" id="IPR017455">
    <property type="entry name" value="Znf_FYVE-rel"/>
</dbReference>
<dbReference type="InterPro" id="IPR001849">
    <property type="entry name" value="PH_domain"/>
</dbReference>
<feature type="domain" description="FYVE-type" evidence="9">
    <location>
        <begin position="666"/>
        <end position="728"/>
    </location>
</feature>
<dbReference type="GO" id="GO:0008270">
    <property type="term" value="F:zinc ion binding"/>
    <property type="evidence" value="ECO:0007669"/>
    <property type="project" value="UniProtKB-KW"/>
</dbReference>
<evidence type="ECO:0000256" key="6">
    <source>
        <dbReference type="PROSITE-ProRule" id="PRU00235"/>
    </source>
</evidence>
<dbReference type="Pfam" id="PF08381">
    <property type="entry name" value="BRX"/>
    <property type="match status" value="1"/>
</dbReference>
<feature type="repeat" description="RCC1" evidence="6">
    <location>
        <begin position="610"/>
        <end position="661"/>
    </location>
</feature>
<dbReference type="Gene3D" id="3.30.40.10">
    <property type="entry name" value="Zinc/RING finger domain, C3HC4 (zinc finger)"/>
    <property type="match status" value="1"/>
</dbReference>
<feature type="repeat" description="RCC1" evidence="6">
    <location>
        <begin position="393"/>
        <end position="442"/>
    </location>
</feature>
<dbReference type="Proteomes" id="UP000233837">
    <property type="component" value="Unassembled WGS sequence"/>
</dbReference>
<evidence type="ECO:0000256" key="3">
    <source>
        <dbReference type="ARBA" id="ARBA00022771"/>
    </source>
</evidence>
<keyword evidence="2" id="KW-0677">Repeat</keyword>
<dbReference type="PANTHER" id="PTHR22870">
    <property type="entry name" value="REGULATOR OF CHROMOSOME CONDENSATION"/>
    <property type="match status" value="1"/>
</dbReference>
<dbReference type="EMBL" id="KZ503238">
    <property type="protein sequence ID" value="PKU66822.1"/>
    <property type="molecule type" value="Genomic_DNA"/>
</dbReference>
<dbReference type="InterPro" id="IPR013083">
    <property type="entry name" value="Znf_RING/FYVE/PHD"/>
</dbReference>
<sequence>MQIKSLYCTNLKSNPIAFNTIKYFLRPFNTNCIRKQANLFLQFFAKAIVALKKGAHLLRCGRRGKPKFCPFRLSTDEKSLIWYSGEKEKCLKLSSVSKINFGQKTANFRRHLQPEKESQSFSLLYQNGERSLDLICKDKEQAECWLLGLTALLPIYNHPRPLAFLPTGRSAHSCLNSPVSHLSAKYTLKVVHDSSGIPQVCSVYGSPPRKLLERYVSDNFLDTSDLFYSLRKRTLSDVQDLMDEKLPFLTHKSTKDSYQMKEHIMSSSTKTSPPDKGDCLKDVFMWGEGVGVFFGEKSNAFETNGIKVDVLLPKLLESTRVFDLQSISCGEKHVGFVTKEGEVFCWGEGNGGKLGHKVNLDVTHPKIVESLSGIFVQTIACGSKQTCAVTRSGELYVWGNSCVCEGGNRSHWIPYRLSNCLIGIKILKVACGEWHTAIVSSFGQLFTYGEGTFGALGHGNQHSSSQPKEVEFLKNLRVKSVACGPWHTAAIVEVMVSRFKSNTSSGKLFTWGDSDKGRLGHADKERKLVPTCIASLVDCDFVQVSCGRTLTVALTVTGLVITMGSAMNGQLGNPRAEDTTIATVEGFLKNEFVKDLSSGSSHVAVLTTKGNVYTWGKGDNGRLGLGDTKDRDSPALVEALQDRNVQNVVCGFNFTAAVCLHKSLSSKDQLLCTGCRMAFGFTRKKHNCYHCGSVFCHSCSSKKALNASLAPNKTRRFRVCDLCYTRLEKLASSRMINEAASPRQFSMIGKGLSDLRLNREESLSFLPKIFTPKSTVHDESMFLDGKSISTQSADQQNKDQFLSGGAQRWGQVPCPPRFKKGVRNEFVMFKSKSKEQVSNYANINTRNRSKSMLPKATSLKQDLTVIDKFLAEELQQLQEKAISLTQQCQSKSLKLQQYKRRIEETCLVASEEAAKCKAAKNLIKVLRTQVNVLSEKIIIAEGPEKETRSVVDDKLTGTLSSKNSNPEVKKVTSESTQVPNNGISTDYNAHSAVSEARKCSSNSSKDEWVEHYGQGVYISFAILPNGQKGLKRVRFSRKRFNEKEAEKWWEENRCRIFEKYGIEPIDTTFTRKMTSDASIKCDENLSSSKA</sequence>
<dbReference type="STRING" id="906689.A0A2I0VTT2"/>
<evidence type="ECO:0000256" key="7">
    <source>
        <dbReference type="SAM" id="Coils"/>
    </source>
</evidence>
<dbReference type="InterPro" id="IPR000408">
    <property type="entry name" value="Reg_chr_condens"/>
</dbReference>
<dbReference type="PROSITE" id="PS50178">
    <property type="entry name" value="ZF_FYVE"/>
    <property type="match status" value="1"/>
</dbReference>
<dbReference type="CDD" id="cd13365">
    <property type="entry name" value="PH_PLC_plant-like"/>
    <property type="match status" value="1"/>
</dbReference>
<dbReference type="InterPro" id="IPR009091">
    <property type="entry name" value="RCC1/BLIP-II"/>
</dbReference>
<dbReference type="InterPro" id="IPR051210">
    <property type="entry name" value="Ub_ligase/GEF_domain"/>
</dbReference>
<dbReference type="InterPro" id="IPR011993">
    <property type="entry name" value="PH-like_dom_sf"/>
</dbReference>
<feature type="repeat" description="RCC1" evidence="6">
    <location>
        <begin position="558"/>
        <end position="609"/>
    </location>
</feature>
<dbReference type="Pfam" id="PF25390">
    <property type="entry name" value="WD40_RLD"/>
    <property type="match status" value="1"/>
</dbReference>
<evidence type="ECO:0000313" key="11">
    <source>
        <dbReference type="EMBL" id="PKU66822.1"/>
    </source>
</evidence>
<dbReference type="SMART" id="SM00064">
    <property type="entry name" value="FYVE"/>
    <property type="match status" value="1"/>
</dbReference>
<keyword evidence="7" id="KW-0175">Coiled coil</keyword>
<feature type="region of interest" description="Disordered" evidence="8">
    <location>
        <begin position="954"/>
        <end position="985"/>
    </location>
</feature>
<keyword evidence="4" id="KW-0862">Zinc</keyword>
<name>A0A2I0VTT2_9ASPA</name>
<feature type="compositionally biased region" description="Polar residues" evidence="8">
    <location>
        <begin position="973"/>
        <end position="985"/>
    </location>
</feature>
<proteinExistence type="predicted"/>
<dbReference type="SUPFAM" id="SSF57903">
    <property type="entry name" value="FYVE/PHD zinc finger"/>
    <property type="match status" value="1"/>
</dbReference>
<dbReference type="PROSITE" id="PS50012">
    <property type="entry name" value="RCC1_3"/>
    <property type="match status" value="7"/>
</dbReference>
<dbReference type="PRINTS" id="PR00633">
    <property type="entry name" value="RCCNDNSATION"/>
</dbReference>